<proteinExistence type="predicted"/>
<reference evidence="5 6" key="1">
    <citation type="journal article" date="2020" name="ISME J.">
        <title>Uncovering the hidden diversity of litter-decomposition mechanisms in mushroom-forming fungi.</title>
        <authorList>
            <person name="Floudas D."/>
            <person name="Bentzer J."/>
            <person name="Ahren D."/>
            <person name="Johansson T."/>
            <person name="Persson P."/>
            <person name="Tunlid A."/>
        </authorList>
    </citation>
    <scope>NUCLEOTIDE SEQUENCE [LARGE SCALE GENOMIC DNA]</scope>
    <source>
        <strain evidence="5 6">CBS 175.51</strain>
    </source>
</reference>
<dbReference type="Pfam" id="PF00018">
    <property type="entry name" value="SH3_1"/>
    <property type="match status" value="1"/>
</dbReference>
<evidence type="ECO:0000313" key="6">
    <source>
        <dbReference type="Proteomes" id="UP000541558"/>
    </source>
</evidence>
<dbReference type="AlphaFoldDB" id="A0A8H5CCB2"/>
<sequence length="239" mass="26868">MSDSYADEAHSNDDGDVERRPTTSTTVDLVSSRIPASRRVLRISCPGHAALNDSAEVAHNHGESEYRGACTALHTFEATEQGELVFEKDDIIKVVDRGYKDWWRGRHLPRQLCVRSGDDLRMMEESLARHTRVYEQSPNEDRSIPSINLIVQTPVLQHSASFTSQSALILHLEGGWCSSGINRTLVNKAMHKKDVNNLITDPSRNEAGVGVRHETDDEDEDTSPNNPQNRREIWETPNT</sequence>
<feature type="compositionally biased region" description="Basic and acidic residues" evidence="3">
    <location>
        <begin position="229"/>
        <end position="239"/>
    </location>
</feature>
<keyword evidence="6" id="KW-1185">Reference proteome</keyword>
<name>A0A8H5CCB2_9AGAR</name>
<organism evidence="5 6">
    <name type="scientific">Ephemerocybe angulata</name>
    <dbReference type="NCBI Taxonomy" id="980116"/>
    <lineage>
        <taxon>Eukaryota</taxon>
        <taxon>Fungi</taxon>
        <taxon>Dikarya</taxon>
        <taxon>Basidiomycota</taxon>
        <taxon>Agaricomycotina</taxon>
        <taxon>Agaricomycetes</taxon>
        <taxon>Agaricomycetidae</taxon>
        <taxon>Agaricales</taxon>
        <taxon>Agaricineae</taxon>
        <taxon>Psathyrellaceae</taxon>
        <taxon>Ephemerocybe</taxon>
    </lineage>
</organism>
<dbReference type="InterPro" id="IPR001452">
    <property type="entry name" value="SH3_domain"/>
</dbReference>
<evidence type="ECO:0000256" key="2">
    <source>
        <dbReference type="PROSITE-ProRule" id="PRU00192"/>
    </source>
</evidence>
<accession>A0A8H5CCB2</accession>
<dbReference type="Gene3D" id="2.30.30.40">
    <property type="entry name" value="SH3 Domains"/>
    <property type="match status" value="1"/>
</dbReference>
<evidence type="ECO:0000259" key="4">
    <source>
        <dbReference type="PROSITE" id="PS50002"/>
    </source>
</evidence>
<feature type="domain" description="SH3" evidence="4">
    <location>
        <begin position="65"/>
        <end position="138"/>
    </location>
</feature>
<dbReference type="InterPro" id="IPR036028">
    <property type="entry name" value="SH3-like_dom_sf"/>
</dbReference>
<feature type="region of interest" description="Disordered" evidence="3">
    <location>
        <begin position="196"/>
        <end position="239"/>
    </location>
</feature>
<dbReference type="SUPFAM" id="SSF50044">
    <property type="entry name" value="SH3-domain"/>
    <property type="match status" value="1"/>
</dbReference>
<gene>
    <name evidence="5" type="ORF">D9611_014551</name>
</gene>
<dbReference type="PROSITE" id="PS50002">
    <property type="entry name" value="SH3"/>
    <property type="match status" value="1"/>
</dbReference>
<feature type="region of interest" description="Disordered" evidence="3">
    <location>
        <begin position="1"/>
        <end position="31"/>
    </location>
</feature>
<comment type="caution">
    <text evidence="5">The sequence shown here is derived from an EMBL/GenBank/DDBJ whole genome shotgun (WGS) entry which is preliminary data.</text>
</comment>
<dbReference type="EMBL" id="JAACJK010000017">
    <property type="protein sequence ID" value="KAF5338138.1"/>
    <property type="molecule type" value="Genomic_DNA"/>
</dbReference>
<dbReference type="OrthoDB" id="10255964at2759"/>
<evidence type="ECO:0000313" key="5">
    <source>
        <dbReference type="EMBL" id="KAF5338138.1"/>
    </source>
</evidence>
<evidence type="ECO:0000256" key="1">
    <source>
        <dbReference type="ARBA" id="ARBA00022443"/>
    </source>
</evidence>
<keyword evidence="1 2" id="KW-0728">SH3 domain</keyword>
<protein>
    <recommendedName>
        <fullName evidence="4">SH3 domain-containing protein</fullName>
    </recommendedName>
</protein>
<dbReference type="SMART" id="SM00326">
    <property type="entry name" value="SH3"/>
    <property type="match status" value="1"/>
</dbReference>
<dbReference type="Proteomes" id="UP000541558">
    <property type="component" value="Unassembled WGS sequence"/>
</dbReference>
<evidence type="ECO:0000256" key="3">
    <source>
        <dbReference type="SAM" id="MobiDB-lite"/>
    </source>
</evidence>
<feature type="compositionally biased region" description="Basic and acidic residues" evidence="3">
    <location>
        <begin position="7"/>
        <end position="21"/>
    </location>
</feature>